<dbReference type="SUPFAM" id="SSF49265">
    <property type="entry name" value="Fibronectin type III"/>
    <property type="match status" value="1"/>
</dbReference>
<dbReference type="PANTHER" id="PTHR46877">
    <property type="entry name" value="EPH RECEPTOR A5"/>
    <property type="match status" value="1"/>
</dbReference>
<evidence type="ECO:0000256" key="21">
    <source>
        <dbReference type="SAM" id="SignalP"/>
    </source>
</evidence>
<keyword evidence="15" id="KW-0675">Receptor</keyword>
<dbReference type="Gene3D" id="2.10.50.10">
    <property type="entry name" value="Tumor Necrosis Factor Receptor, subunit A, domain 2"/>
    <property type="match status" value="1"/>
</dbReference>
<dbReference type="Pfam" id="PF00041">
    <property type="entry name" value="fn3"/>
    <property type="match status" value="1"/>
</dbReference>
<feature type="chain" id="PRO_5041347207" description="receptor protein-tyrosine kinase" evidence="21">
    <location>
        <begin position="20"/>
        <end position="1081"/>
    </location>
</feature>
<sequence length="1081" mass="119445">MTAMIGSWILLLLTTVIVSSPTALARRAVLLDTGNATTSLDWDAHTLNSEDKDEFGWLEETYRLSNTSDNKRVYVTCNAGRERGENWLITPRIERNGAQRMSIELTFTIRDCLDFPKSAVKCKDSFELYAKQLRNGELLPSHFSMNEWSFVDFVTGERYRRQASSKQINVKLYAVDMKSEAIHFAFRDQGTCVSLLNVQVFYDVCPAEVRSLVQFPETVSGPGPNSFISVVGTCVENAVLESSMNASALCIVGGRWEMISGRCVCAPGYSLALPNDIGCKACPAGTYKARSGSEGCTLCPAHSTSISGSSYCTCDAGYFRAEEEEASQPCSQPPSKPSQLTVSRILPTEVTVEWNEPSNTGGRSDLCYRYQCSNCPTNVKASPSPASFKDRTLTLSNLEPGTTYSIVIFAENGVSKKAGSAYRQYAVTEFQTKAQTNIVVNGLRLESMSTTGVSISWDALSSPSHKDVVTYEVKISVNSTTSSATTTLSYYSMSTVLAGETYTFAVRARIPEIGWTAWSDQLYYNSWRGQINDIDGNKRDAKFLSMPESPFWYAAMVVIILLLVAVLVFLCVRRPTINRKQLSDLDTLDIYKQDSIKVELSKSNTTSGNGPLASIQNALLGKCAPLMSNDNAVAAAQSCYSNRFKPYVDPTTYEDPNLALTEFANDIDPSLVTITGSIGSGEFGDVCYGRLSLPSHHVIYGDKLQDQIVAIKTLKKGSSEKARADFLMEASIMGQFDHENVIRLIGVVTRTEPTMIIIEYMLNGSLDQYLRRHDDGTLTIDTLLVMLKGIASGMRYLSEKGYIHRDLAARNVLVDEQLMCKIADFGLSRGFENSVDQEYTTNGGKIPVRWTAPEAITYRKFSPASDVWSFGILMWEVCSFGERPYWDWTNQKVINEIQLGYRLPAPMDTPPAVHAVMMECWKADRYERPTFSQLVSRIDALLQRPDLIYERKIPSQPFTVTPSPMSSRRQYDRSTTVSRSVGQQQHSQLIEYVNQRGLGHCLPLLLKGGVKSVTDLLRVSHADLSGMGLLPEDITTLLRSTLGRGSATPSTGWGDSSQTLLSSLSDTRTLGASATAEGFFV</sequence>
<evidence type="ECO:0000256" key="8">
    <source>
        <dbReference type="ARBA" id="ARBA00022737"/>
    </source>
</evidence>
<dbReference type="InterPro" id="IPR009030">
    <property type="entry name" value="Growth_fac_rcpt_cys_sf"/>
</dbReference>
<feature type="domain" description="Fibronectin type-III" evidence="23">
    <location>
        <begin position="336"/>
        <end position="435"/>
    </location>
</feature>
<dbReference type="InterPro" id="IPR001090">
    <property type="entry name" value="Ephrin_rcpt_lig-bd_dom"/>
</dbReference>
<dbReference type="Gene3D" id="3.30.200.20">
    <property type="entry name" value="Phosphorylase Kinase, domain 1"/>
    <property type="match status" value="1"/>
</dbReference>
<organism evidence="25 26">
    <name type="scientific">Steinernema hermaphroditum</name>
    <dbReference type="NCBI Taxonomy" id="289476"/>
    <lineage>
        <taxon>Eukaryota</taxon>
        <taxon>Metazoa</taxon>
        <taxon>Ecdysozoa</taxon>
        <taxon>Nematoda</taxon>
        <taxon>Chromadorea</taxon>
        <taxon>Rhabditida</taxon>
        <taxon>Tylenchina</taxon>
        <taxon>Panagrolaimomorpha</taxon>
        <taxon>Strongyloidoidea</taxon>
        <taxon>Steinernematidae</taxon>
        <taxon>Steinernema</taxon>
    </lineage>
</organism>
<evidence type="ECO:0000256" key="7">
    <source>
        <dbReference type="ARBA" id="ARBA00022729"/>
    </source>
</evidence>
<dbReference type="InterPro" id="IPR027936">
    <property type="entry name" value="Eph_TM"/>
</dbReference>
<dbReference type="PROSITE" id="PS50011">
    <property type="entry name" value="PROTEIN_KINASE_DOM"/>
    <property type="match status" value="1"/>
</dbReference>
<dbReference type="FunFam" id="3.30.200.20:FF:000802">
    <property type="entry name" value="Ephrin receptor 1"/>
    <property type="match status" value="1"/>
</dbReference>
<dbReference type="InterPro" id="IPR011009">
    <property type="entry name" value="Kinase-like_dom_sf"/>
</dbReference>
<keyword evidence="4" id="KW-0597">Phosphoprotein</keyword>
<dbReference type="CDD" id="cd00185">
    <property type="entry name" value="TNFRSF"/>
    <property type="match status" value="1"/>
</dbReference>
<feature type="transmembrane region" description="Helical" evidence="20">
    <location>
        <begin position="551"/>
        <end position="572"/>
    </location>
</feature>
<dbReference type="SMART" id="SM01411">
    <property type="entry name" value="Ephrin_rec_like"/>
    <property type="match status" value="1"/>
</dbReference>
<dbReference type="InterPro" id="IPR054590">
    <property type="entry name" value="EPH_SAM"/>
</dbReference>
<keyword evidence="3" id="KW-1003">Cell membrane</keyword>
<evidence type="ECO:0000256" key="2">
    <source>
        <dbReference type="ARBA" id="ARBA00011902"/>
    </source>
</evidence>
<evidence type="ECO:0000256" key="18">
    <source>
        <dbReference type="PIRSR" id="PIRSR000666-2"/>
    </source>
</evidence>
<evidence type="ECO:0000256" key="1">
    <source>
        <dbReference type="ARBA" id="ARBA00004251"/>
    </source>
</evidence>
<evidence type="ECO:0000259" key="22">
    <source>
        <dbReference type="PROSITE" id="PS50011"/>
    </source>
</evidence>
<dbReference type="SMART" id="SM00615">
    <property type="entry name" value="EPH_lbd"/>
    <property type="match status" value="1"/>
</dbReference>
<evidence type="ECO:0000256" key="11">
    <source>
        <dbReference type="ARBA" id="ARBA00022840"/>
    </source>
</evidence>
<dbReference type="InterPro" id="IPR036116">
    <property type="entry name" value="FN3_sf"/>
</dbReference>
<dbReference type="PIRSF" id="PIRSF000666">
    <property type="entry name" value="TyrPK_ephrin_receptor"/>
    <property type="match status" value="1"/>
</dbReference>
<evidence type="ECO:0000256" key="5">
    <source>
        <dbReference type="ARBA" id="ARBA00022679"/>
    </source>
</evidence>
<keyword evidence="9 18" id="KW-0547">Nucleotide-binding</keyword>
<dbReference type="AlphaFoldDB" id="A0AA39LDP4"/>
<dbReference type="Gene3D" id="2.60.120.260">
    <property type="entry name" value="Galactose-binding domain-like"/>
    <property type="match status" value="1"/>
</dbReference>
<keyword evidence="5" id="KW-0808">Transferase</keyword>
<dbReference type="Pfam" id="PF14575">
    <property type="entry name" value="EphA2_TM"/>
    <property type="match status" value="1"/>
</dbReference>
<dbReference type="GO" id="GO:0007411">
    <property type="term" value="P:axon guidance"/>
    <property type="evidence" value="ECO:0007669"/>
    <property type="project" value="TreeGrafter"/>
</dbReference>
<dbReference type="FunFam" id="1.10.510.10:FF:000268">
    <property type="entry name" value="Receptor protein-tyrosine kinase"/>
    <property type="match status" value="1"/>
</dbReference>
<evidence type="ECO:0000256" key="19">
    <source>
        <dbReference type="PIRSR" id="PIRSR000666-3"/>
    </source>
</evidence>
<evidence type="ECO:0000256" key="13">
    <source>
        <dbReference type="ARBA" id="ARBA00023136"/>
    </source>
</evidence>
<dbReference type="PROSITE" id="PS00109">
    <property type="entry name" value="PROTEIN_KINASE_TYR"/>
    <property type="match status" value="1"/>
</dbReference>
<protein>
    <recommendedName>
        <fullName evidence="2">receptor protein-tyrosine kinase</fullName>
        <ecNumber evidence="2">2.7.10.1</ecNumber>
    </recommendedName>
</protein>
<dbReference type="Pfam" id="PF22993">
    <property type="entry name" value="SAM_EPH"/>
    <property type="match status" value="1"/>
</dbReference>
<evidence type="ECO:0000256" key="16">
    <source>
        <dbReference type="ARBA" id="ARBA00023180"/>
    </source>
</evidence>
<dbReference type="Gene3D" id="2.60.40.1770">
    <property type="entry name" value="ephrin a2 ectodomain"/>
    <property type="match status" value="1"/>
</dbReference>
<keyword evidence="14" id="KW-0829">Tyrosine-protein kinase</keyword>
<dbReference type="InterPro" id="IPR008266">
    <property type="entry name" value="Tyr_kinase_AS"/>
</dbReference>
<dbReference type="InterPro" id="IPR013783">
    <property type="entry name" value="Ig-like_fold"/>
</dbReference>
<dbReference type="GO" id="GO:0005886">
    <property type="term" value="C:plasma membrane"/>
    <property type="evidence" value="ECO:0007669"/>
    <property type="project" value="UniProtKB-SubCell"/>
</dbReference>
<dbReference type="SMART" id="SM00060">
    <property type="entry name" value="FN3"/>
    <property type="match status" value="2"/>
</dbReference>
<keyword evidence="16" id="KW-0325">Glycoprotein</keyword>
<keyword evidence="7 21" id="KW-0732">Signal</keyword>
<evidence type="ECO:0000313" key="26">
    <source>
        <dbReference type="Proteomes" id="UP001175271"/>
    </source>
</evidence>
<dbReference type="EMBL" id="JAUCMV010000005">
    <property type="protein sequence ID" value="KAK0393199.1"/>
    <property type="molecule type" value="Genomic_DNA"/>
</dbReference>
<dbReference type="PANTHER" id="PTHR46877:SF14">
    <property type="entry name" value="RECEPTOR PROTEIN-TYROSINE KINASE"/>
    <property type="match status" value="1"/>
</dbReference>
<dbReference type="CDD" id="cd00063">
    <property type="entry name" value="FN3"/>
    <property type="match status" value="1"/>
</dbReference>
<dbReference type="EC" id="2.7.10.1" evidence="2"/>
<dbReference type="InterPro" id="IPR020635">
    <property type="entry name" value="Tyr_kinase_cat_dom"/>
</dbReference>
<evidence type="ECO:0000256" key="9">
    <source>
        <dbReference type="ARBA" id="ARBA00022741"/>
    </source>
</evidence>
<keyword evidence="11 18" id="KW-0067">ATP-binding</keyword>
<evidence type="ECO:0000256" key="6">
    <source>
        <dbReference type="ARBA" id="ARBA00022692"/>
    </source>
</evidence>
<evidence type="ECO:0000256" key="17">
    <source>
        <dbReference type="PIRSR" id="PIRSR000666-1"/>
    </source>
</evidence>
<dbReference type="InterPro" id="IPR003961">
    <property type="entry name" value="FN3_dom"/>
</dbReference>
<accession>A0AA39LDP4</accession>
<evidence type="ECO:0000256" key="15">
    <source>
        <dbReference type="ARBA" id="ARBA00023170"/>
    </source>
</evidence>
<reference evidence="25" key="1">
    <citation type="submission" date="2023-06" db="EMBL/GenBank/DDBJ databases">
        <title>Genomic analysis of the entomopathogenic nematode Steinernema hermaphroditum.</title>
        <authorList>
            <person name="Schwarz E.M."/>
            <person name="Heppert J.K."/>
            <person name="Baniya A."/>
            <person name="Schwartz H.T."/>
            <person name="Tan C.-H."/>
            <person name="Antoshechkin I."/>
            <person name="Sternberg P.W."/>
            <person name="Goodrich-Blair H."/>
            <person name="Dillman A.R."/>
        </authorList>
    </citation>
    <scope>NUCLEOTIDE SEQUENCE</scope>
    <source>
        <strain evidence="25">PS9179</strain>
        <tissue evidence="25">Whole animal</tissue>
    </source>
</reference>
<dbReference type="Gene3D" id="2.60.40.10">
    <property type="entry name" value="Immunoglobulins"/>
    <property type="match status" value="2"/>
</dbReference>
<evidence type="ECO:0000256" key="20">
    <source>
        <dbReference type="SAM" id="Phobius"/>
    </source>
</evidence>
<evidence type="ECO:0000256" key="4">
    <source>
        <dbReference type="ARBA" id="ARBA00022553"/>
    </source>
</evidence>
<dbReference type="Pfam" id="PF01404">
    <property type="entry name" value="Ephrin_lbd"/>
    <property type="match status" value="1"/>
</dbReference>
<dbReference type="SMART" id="SM00219">
    <property type="entry name" value="TyrKc"/>
    <property type="match status" value="1"/>
</dbReference>
<dbReference type="Pfam" id="PF25599">
    <property type="entry name" value="Ephrin_CRD"/>
    <property type="match status" value="1"/>
</dbReference>
<feature type="disulfide bond" evidence="19">
    <location>
        <begin position="112"/>
        <end position="122"/>
    </location>
</feature>
<keyword evidence="12 20" id="KW-1133">Transmembrane helix</keyword>
<gene>
    <name evidence="25" type="ORF">QR680_000094</name>
</gene>
<dbReference type="PROSITE" id="PS51550">
    <property type="entry name" value="EPH_LBD"/>
    <property type="match status" value="1"/>
</dbReference>
<keyword evidence="6 20" id="KW-0812">Transmembrane</keyword>
<keyword evidence="19" id="KW-1015">Disulfide bond</keyword>
<keyword evidence="10" id="KW-0418">Kinase</keyword>
<feature type="domain" description="Eph LBD" evidence="24">
    <location>
        <begin position="27"/>
        <end position="210"/>
    </location>
</feature>
<evidence type="ECO:0000256" key="14">
    <source>
        <dbReference type="ARBA" id="ARBA00023137"/>
    </source>
</evidence>
<dbReference type="Proteomes" id="UP001175271">
    <property type="component" value="Unassembled WGS sequence"/>
</dbReference>
<evidence type="ECO:0000256" key="10">
    <source>
        <dbReference type="ARBA" id="ARBA00022777"/>
    </source>
</evidence>
<dbReference type="InterPro" id="IPR008979">
    <property type="entry name" value="Galactose-bd-like_sf"/>
</dbReference>
<dbReference type="SUPFAM" id="SSF49785">
    <property type="entry name" value="Galactose-binding domain-like"/>
    <property type="match status" value="1"/>
</dbReference>
<dbReference type="SUPFAM" id="SSF57184">
    <property type="entry name" value="Growth factor receptor domain"/>
    <property type="match status" value="1"/>
</dbReference>
<feature type="signal peptide" evidence="21">
    <location>
        <begin position="1"/>
        <end position="19"/>
    </location>
</feature>
<dbReference type="GO" id="GO:0030425">
    <property type="term" value="C:dendrite"/>
    <property type="evidence" value="ECO:0007669"/>
    <property type="project" value="TreeGrafter"/>
</dbReference>
<evidence type="ECO:0000256" key="12">
    <source>
        <dbReference type="ARBA" id="ARBA00022989"/>
    </source>
</evidence>
<dbReference type="GO" id="GO:0005524">
    <property type="term" value="F:ATP binding"/>
    <property type="evidence" value="ECO:0007669"/>
    <property type="project" value="UniProtKB-KW"/>
</dbReference>
<feature type="binding site" evidence="18">
    <location>
        <position position="712"/>
    </location>
    <ligand>
        <name>ATP</name>
        <dbReference type="ChEBI" id="CHEBI:30616"/>
    </ligand>
</feature>
<evidence type="ECO:0000259" key="24">
    <source>
        <dbReference type="PROSITE" id="PS51550"/>
    </source>
</evidence>
<evidence type="ECO:0000259" key="23">
    <source>
        <dbReference type="PROSITE" id="PS50853"/>
    </source>
</evidence>
<dbReference type="InterPro" id="IPR001245">
    <property type="entry name" value="Ser-Thr/Tyr_kinase_cat_dom"/>
</dbReference>
<dbReference type="InterPro" id="IPR016257">
    <property type="entry name" value="Tyr_kinase_ephrin_rcpt"/>
</dbReference>
<dbReference type="GO" id="GO:0005005">
    <property type="term" value="F:transmembrane-ephrin receptor activity"/>
    <property type="evidence" value="ECO:0007669"/>
    <property type="project" value="TreeGrafter"/>
</dbReference>
<feature type="disulfide bond" evidence="19">
    <location>
        <begin position="77"/>
        <end position="192"/>
    </location>
</feature>
<dbReference type="InterPro" id="IPR000719">
    <property type="entry name" value="Prot_kinase_dom"/>
</dbReference>
<dbReference type="InterPro" id="IPR050449">
    <property type="entry name" value="Ephrin_rcpt_TKs"/>
</dbReference>
<feature type="binding site" evidence="18">
    <location>
        <begin position="678"/>
        <end position="686"/>
    </location>
    <ligand>
        <name>ATP</name>
        <dbReference type="ChEBI" id="CHEBI:30616"/>
    </ligand>
</feature>
<dbReference type="FunFam" id="2.10.50.10:FF:000001">
    <property type="entry name" value="Ephrin type-A receptor 5"/>
    <property type="match status" value="1"/>
</dbReference>
<dbReference type="Pfam" id="PF07714">
    <property type="entry name" value="PK_Tyr_Ser-Thr"/>
    <property type="match status" value="1"/>
</dbReference>
<keyword evidence="26" id="KW-1185">Reference proteome</keyword>
<dbReference type="Gene3D" id="1.10.510.10">
    <property type="entry name" value="Transferase(Phosphotransferase) domain 1"/>
    <property type="match status" value="1"/>
</dbReference>
<keyword evidence="8" id="KW-0677">Repeat</keyword>
<evidence type="ECO:0000256" key="3">
    <source>
        <dbReference type="ARBA" id="ARBA00022475"/>
    </source>
</evidence>
<keyword evidence="13 20" id="KW-0472">Membrane</keyword>
<feature type="active site" description="Proton acceptor" evidence="17">
    <location>
        <position position="806"/>
    </location>
</feature>
<comment type="subcellular location">
    <subcellularLocation>
        <location evidence="1">Cell membrane</location>
        <topology evidence="1">Single-pass type I membrane protein</topology>
    </subcellularLocation>
</comment>
<comment type="caution">
    <text evidence="25">The sequence shown here is derived from an EMBL/GenBank/DDBJ whole genome shotgun (WGS) entry which is preliminary data.</text>
</comment>
<dbReference type="SUPFAM" id="SSF56112">
    <property type="entry name" value="Protein kinase-like (PK-like)"/>
    <property type="match status" value="1"/>
</dbReference>
<dbReference type="PROSITE" id="PS50853">
    <property type="entry name" value="FN3"/>
    <property type="match status" value="1"/>
</dbReference>
<dbReference type="PRINTS" id="PR00109">
    <property type="entry name" value="TYRKINASE"/>
</dbReference>
<evidence type="ECO:0000313" key="25">
    <source>
        <dbReference type="EMBL" id="KAK0393199.1"/>
    </source>
</evidence>
<proteinExistence type="predicted"/>
<feature type="domain" description="Protein kinase" evidence="22">
    <location>
        <begin position="672"/>
        <end position="942"/>
    </location>
</feature>
<name>A0AA39LDP4_9BILA</name>